<accession>A0ABP6XEH5</accession>
<keyword evidence="1" id="KW-0472">Membrane</keyword>
<organism evidence="2 3">
    <name type="scientific">Streptomyces osmaniensis</name>
    <dbReference type="NCBI Taxonomy" id="593134"/>
    <lineage>
        <taxon>Bacteria</taxon>
        <taxon>Bacillati</taxon>
        <taxon>Actinomycetota</taxon>
        <taxon>Actinomycetes</taxon>
        <taxon>Kitasatosporales</taxon>
        <taxon>Streptomycetaceae</taxon>
        <taxon>Streptomyces</taxon>
    </lineage>
</organism>
<protein>
    <recommendedName>
        <fullName evidence="4">DUF4307 domain-containing protein</fullName>
    </recommendedName>
</protein>
<dbReference type="Proteomes" id="UP001500707">
    <property type="component" value="Unassembled WGS sequence"/>
</dbReference>
<comment type="caution">
    <text evidence="2">The sequence shown here is derived from an EMBL/GenBank/DDBJ whole genome shotgun (WGS) entry which is preliminary data.</text>
</comment>
<keyword evidence="1" id="KW-1133">Transmembrane helix</keyword>
<evidence type="ECO:0008006" key="4">
    <source>
        <dbReference type="Google" id="ProtNLM"/>
    </source>
</evidence>
<sequence>MHGHQSQLVSQDSILIVGAPVCPGAIGGFYSDRIEGRIIPRYSSKARYRDIGPAPPERTIMSTASTRVPEGRYGRSSDARADRTLKVVGGVLGALLLALIGYFAYYYVGQNKISAEVIEFDAKTDAVKVHLEVRKDAGASGYCTLRSQAENGAEVGRADFRFDGDATRIDKVVTLRTTSQGTTAELLGCHSD</sequence>
<name>A0ABP6XEH5_9ACTN</name>
<proteinExistence type="predicted"/>
<keyword evidence="3" id="KW-1185">Reference proteome</keyword>
<dbReference type="EMBL" id="BAABCE010000010">
    <property type="protein sequence ID" value="GAA3565025.1"/>
    <property type="molecule type" value="Genomic_DNA"/>
</dbReference>
<keyword evidence="1" id="KW-0812">Transmembrane</keyword>
<dbReference type="InterPro" id="IPR025443">
    <property type="entry name" value="DUF4307"/>
</dbReference>
<reference evidence="3" key="1">
    <citation type="journal article" date="2019" name="Int. J. Syst. Evol. Microbiol.">
        <title>The Global Catalogue of Microorganisms (GCM) 10K type strain sequencing project: providing services to taxonomists for standard genome sequencing and annotation.</title>
        <authorList>
            <consortium name="The Broad Institute Genomics Platform"/>
            <consortium name="The Broad Institute Genome Sequencing Center for Infectious Disease"/>
            <person name="Wu L."/>
            <person name="Ma J."/>
        </authorList>
    </citation>
    <scope>NUCLEOTIDE SEQUENCE [LARGE SCALE GENOMIC DNA]</scope>
    <source>
        <strain evidence="3">JCM 17656</strain>
    </source>
</reference>
<feature type="transmembrane region" description="Helical" evidence="1">
    <location>
        <begin position="85"/>
        <end position="108"/>
    </location>
</feature>
<evidence type="ECO:0000256" key="1">
    <source>
        <dbReference type="SAM" id="Phobius"/>
    </source>
</evidence>
<evidence type="ECO:0000313" key="2">
    <source>
        <dbReference type="EMBL" id="GAA3565025.1"/>
    </source>
</evidence>
<evidence type="ECO:0000313" key="3">
    <source>
        <dbReference type="Proteomes" id="UP001500707"/>
    </source>
</evidence>
<gene>
    <name evidence="2" type="ORF">GCM10022295_54080</name>
</gene>
<dbReference type="Pfam" id="PF14155">
    <property type="entry name" value="DUF4307"/>
    <property type="match status" value="1"/>
</dbReference>